<keyword evidence="2" id="KW-1185">Reference proteome</keyword>
<accession>A0ACC2GPF1</accession>
<dbReference type="Proteomes" id="UP001157502">
    <property type="component" value="Chromosome 11"/>
</dbReference>
<proteinExistence type="predicted"/>
<dbReference type="EMBL" id="CM055738">
    <property type="protein sequence ID" value="KAJ8005300.1"/>
    <property type="molecule type" value="Genomic_DNA"/>
</dbReference>
<gene>
    <name evidence="1" type="ORF">DPEC_G00145200</name>
</gene>
<sequence>MLNTICASPVSSSSHMGNGVPNGNRKMSRGFQEDEAKLEDVLAKQEEDLWVARKHSCAGNKLQNLSRGTRICYVQLVTPHPEAGTSSL</sequence>
<evidence type="ECO:0000313" key="2">
    <source>
        <dbReference type="Proteomes" id="UP001157502"/>
    </source>
</evidence>
<organism evidence="1 2">
    <name type="scientific">Dallia pectoralis</name>
    <name type="common">Alaska blackfish</name>
    <dbReference type="NCBI Taxonomy" id="75939"/>
    <lineage>
        <taxon>Eukaryota</taxon>
        <taxon>Metazoa</taxon>
        <taxon>Chordata</taxon>
        <taxon>Craniata</taxon>
        <taxon>Vertebrata</taxon>
        <taxon>Euteleostomi</taxon>
        <taxon>Actinopterygii</taxon>
        <taxon>Neopterygii</taxon>
        <taxon>Teleostei</taxon>
        <taxon>Protacanthopterygii</taxon>
        <taxon>Esociformes</taxon>
        <taxon>Umbridae</taxon>
        <taxon>Dallia</taxon>
    </lineage>
</organism>
<name>A0ACC2GPF1_DALPE</name>
<reference evidence="1" key="1">
    <citation type="submission" date="2021-05" db="EMBL/GenBank/DDBJ databases">
        <authorList>
            <person name="Pan Q."/>
            <person name="Jouanno E."/>
            <person name="Zahm M."/>
            <person name="Klopp C."/>
            <person name="Cabau C."/>
            <person name="Louis A."/>
            <person name="Berthelot C."/>
            <person name="Parey E."/>
            <person name="Roest Crollius H."/>
            <person name="Montfort J."/>
            <person name="Robinson-Rechavi M."/>
            <person name="Bouchez O."/>
            <person name="Lampietro C."/>
            <person name="Lopez Roques C."/>
            <person name="Donnadieu C."/>
            <person name="Postlethwait J."/>
            <person name="Bobe J."/>
            <person name="Dillon D."/>
            <person name="Chandos A."/>
            <person name="von Hippel F."/>
            <person name="Guiguen Y."/>
        </authorList>
    </citation>
    <scope>NUCLEOTIDE SEQUENCE</scope>
    <source>
        <strain evidence="1">YG-Jan2019</strain>
    </source>
</reference>
<protein>
    <submittedName>
        <fullName evidence="1">Uncharacterized protein</fullName>
    </submittedName>
</protein>
<comment type="caution">
    <text evidence="1">The sequence shown here is derived from an EMBL/GenBank/DDBJ whole genome shotgun (WGS) entry which is preliminary data.</text>
</comment>
<evidence type="ECO:0000313" key="1">
    <source>
        <dbReference type="EMBL" id="KAJ8005300.1"/>
    </source>
</evidence>